<dbReference type="AlphaFoldDB" id="A0AAC9HUE8"/>
<dbReference type="RefSeq" id="WP_069851877.1">
    <property type="nucleotide sequence ID" value="NZ_CP014859.1"/>
</dbReference>
<feature type="compositionally biased region" description="Acidic residues" evidence="7">
    <location>
        <begin position="137"/>
        <end position="153"/>
    </location>
</feature>
<dbReference type="GO" id="GO:0005886">
    <property type="term" value="C:plasma membrane"/>
    <property type="evidence" value="ECO:0007669"/>
    <property type="project" value="UniProtKB-SubCell"/>
</dbReference>
<keyword evidence="3" id="KW-1003">Cell membrane</keyword>
<evidence type="ECO:0000313" key="10">
    <source>
        <dbReference type="Proteomes" id="UP000095210"/>
    </source>
</evidence>
<dbReference type="InterPro" id="IPR051907">
    <property type="entry name" value="DoxX-like_oxidoreductase"/>
</dbReference>
<evidence type="ECO:0000256" key="2">
    <source>
        <dbReference type="ARBA" id="ARBA00006679"/>
    </source>
</evidence>
<dbReference type="PANTHER" id="PTHR33452:SF1">
    <property type="entry name" value="INNER MEMBRANE PROTEIN YPHA-RELATED"/>
    <property type="match status" value="1"/>
</dbReference>
<comment type="similarity">
    <text evidence="2">Belongs to the DoxX family.</text>
</comment>
<feature type="compositionally biased region" description="Basic and acidic residues" evidence="7">
    <location>
        <begin position="154"/>
        <end position="174"/>
    </location>
</feature>
<dbReference type="InterPro" id="IPR032808">
    <property type="entry name" value="DoxX"/>
</dbReference>
<evidence type="ECO:0000256" key="4">
    <source>
        <dbReference type="ARBA" id="ARBA00022692"/>
    </source>
</evidence>
<dbReference type="Pfam" id="PF07681">
    <property type="entry name" value="DoxX"/>
    <property type="match status" value="1"/>
</dbReference>
<evidence type="ECO:0000256" key="7">
    <source>
        <dbReference type="SAM" id="MobiDB-lite"/>
    </source>
</evidence>
<evidence type="ECO:0000256" key="3">
    <source>
        <dbReference type="ARBA" id="ARBA00022475"/>
    </source>
</evidence>
<protein>
    <submittedName>
        <fullName evidence="9">Membrane protein</fullName>
    </submittedName>
</protein>
<accession>A0AAC9HUE8</accession>
<keyword evidence="5 8" id="KW-1133">Transmembrane helix</keyword>
<feature type="transmembrane region" description="Helical" evidence="8">
    <location>
        <begin position="244"/>
        <end position="268"/>
    </location>
</feature>
<evidence type="ECO:0000313" key="9">
    <source>
        <dbReference type="EMBL" id="AOS65336.1"/>
    </source>
</evidence>
<name>A0AAC9HUE8_9PSEU</name>
<feature type="compositionally biased region" description="Basic and acidic residues" evidence="7">
    <location>
        <begin position="112"/>
        <end position="136"/>
    </location>
</feature>
<comment type="subcellular location">
    <subcellularLocation>
        <location evidence="1">Cell membrane</location>
        <topology evidence="1">Multi-pass membrane protein</topology>
    </subcellularLocation>
</comment>
<feature type="transmembrane region" description="Helical" evidence="8">
    <location>
        <begin position="319"/>
        <end position="339"/>
    </location>
</feature>
<gene>
    <name evidence="9" type="ORF">TL08_22780</name>
</gene>
<evidence type="ECO:0000256" key="1">
    <source>
        <dbReference type="ARBA" id="ARBA00004651"/>
    </source>
</evidence>
<keyword evidence="10" id="KW-1185">Reference proteome</keyword>
<organism evidence="9 10">
    <name type="scientific">Actinoalloteichus hymeniacidonis</name>
    <dbReference type="NCBI Taxonomy" id="340345"/>
    <lineage>
        <taxon>Bacteria</taxon>
        <taxon>Bacillati</taxon>
        <taxon>Actinomycetota</taxon>
        <taxon>Actinomycetes</taxon>
        <taxon>Pseudonocardiales</taxon>
        <taxon>Pseudonocardiaceae</taxon>
        <taxon>Actinoalloteichus</taxon>
    </lineage>
</organism>
<feature type="compositionally biased region" description="Basic and acidic residues" evidence="7">
    <location>
        <begin position="52"/>
        <end position="100"/>
    </location>
</feature>
<evidence type="ECO:0000256" key="8">
    <source>
        <dbReference type="SAM" id="Phobius"/>
    </source>
</evidence>
<dbReference type="EMBL" id="CP014859">
    <property type="protein sequence ID" value="AOS65336.1"/>
    <property type="molecule type" value="Genomic_DNA"/>
</dbReference>
<sequence>MTNSDDGLGRAAGPYGRRQVDDHDYFGLDAAAARVASRPGYTGPELNLAPERTGRHAMVESHDDVDRVRRREPAPEPEFQRDDDPYLVDVADHDVLYTHGDDDDDRYAASTPDHEPARTTGSERARRPEASVRAERDDDEYDEYDEYEDSDDASDQRRSSLTEPERLDDWDPRPKLPSNGGADLGLLILRLVLAGVFITHGLQKVAGLFGGPGIDGFADYLTGVGFQQAEILAWVTGVTEVAGGALLVLGLATPLAAAGLLAVMANAVLIKFAEGFLLTADGGFEYEVVLAGMAAALLFAGPGRVALDNGRGWFRHPLITGFSCLAVATGAGAAVYFLLR</sequence>
<keyword evidence="4 8" id="KW-0812">Transmembrane</keyword>
<evidence type="ECO:0000256" key="6">
    <source>
        <dbReference type="ARBA" id="ARBA00023136"/>
    </source>
</evidence>
<dbReference type="KEGG" id="ahm:TL08_22780"/>
<proteinExistence type="inferred from homology"/>
<keyword evidence="6 8" id="KW-0472">Membrane</keyword>
<evidence type="ECO:0000256" key="5">
    <source>
        <dbReference type="ARBA" id="ARBA00022989"/>
    </source>
</evidence>
<feature type="transmembrane region" description="Helical" evidence="8">
    <location>
        <begin position="288"/>
        <end position="307"/>
    </location>
</feature>
<feature type="region of interest" description="Disordered" evidence="7">
    <location>
        <begin position="37"/>
        <end position="175"/>
    </location>
</feature>
<dbReference type="Proteomes" id="UP000095210">
    <property type="component" value="Chromosome"/>
</dbReference>
<dbReference type="PANTHER" id="PTHR33452">
    <property type="entry name" value="OXIDOREDUCTASE CATD-RELATED"/>
    <property type="match status" value="1"/>
</dbReference>
<feature type="region of interest" description="Disordered" evidence="7">
    <location>
        <begin position="1"/>
        <end position="21"/>
    </location>
</feature>
<reference evidence="10" key="1">
    <citation type="submission" date="2016-03" db="EMBL/GenBank/DDBJ databases">
        <title>Complete genome sequence of the type strain Actinoalloteichus hymeniacidonis DSM 45092.</title>
        <authorList>
            <person name="Schaffert L."/>
            <person name="Albersmeier A."/>
            <person name="Winkler A."/>
            <person name="Kalinowski J."/>
            <person name="Zotchev S."/>
            <person name="Ruckert C."/>
        </authorList>
    </citation>
    <scope>NUCLEOTIDE SEQUENCE [LARGE SCALE GENOMIC DNA]</scope>
    <source>
        <strain evidence="10">HPA177(T) (DSM 45092(T))</strain>
    </source>
</reference>